<dbReference type="OrthoDB" id="9812260at2"/>
<dbReference type="FunFam" id="3.30.70.270:FF:000001">
    <property type="entry name" value="Diguanylate cyclase domain protein"/>
    <property type="match status" value="1"/>
</dbReference>
<dbReference type="AlphaFoldDB" id="A0A2C8F944"/>
<dbReference type="InterPro" id="IPR000160">
    <property type="entry name" value="GGDEF_dom"/>
</dbReference>
<evidence type="ECO:0000256" key="2">
    <source>
        <dbReference type="ARBA" id="ARBA00034247"/>
    </source>
</evidence>
<sequence>MINSGKRLTILIVQQEDYERQAMVSLLDKGKLKVLAARDGSEALTVMQHAEPDILVTDMVLDGINGIQLIDEARRFLPDIKVVVAYSPYSPRLLMQAVEVGVDGFVQLPADGRKLRRAVMRCVKDIAAARRMAEADYSLHRLLDFFPTPAVLMDGMRITYINRRLASFLGYDNHATMSEVDMGLEDFIVQVGDEPYDGDPAKWIHAIVNDPLDRDHVLHIENPRHPDGKPNVFSVTFNQFPGSDLRLFTFQDVSVLEDELAHLEDEASTDPLTKALNRRSFLRILGQSAAMGEPFALVMFDIDHFKSINDTYGHDVGDAVLREIAQLVRDNIRENDILARWGGEEFMVLSPGSDKGRARQVAERLRCAVAGFQFTGVPRQVTSSFGATVHASGESGDAMVKRADMALYRAKETGRNKVIVE</sequence>
<dbReference type="Gene3D" id="3.40.50.2300">
    <property type="match status" value="1"/>
</dbReference>
<evidence type="ECO:0000313" key="6">
    <source>
        <dbReference type="EMBL" id="SOB58563.1"/>
    </source>
</evidence>
<dbReference type="InterPro" id="IPR029787">
    <property type="entry name" value="Nucleotide_cyclase"/>
</dbReference>
<dbReference type="KEGG" id="pprf:DPRO_1663"/>
<keyword evidence="3" id="KW-0597">Phosphoprotein</keyword>
<dbReference type="Proteomes" id="UP000219215">
    <property type="component" value="Chromosome DPRO"/>
</dbReference>
<dbReference type="SMART" id="SM00267">
    <property type="entry name" value="GGDEF"/>
    <property type="match status" value="1"/>
</dbReference>
<proteinExistence type="predicted"/>
<dbReference type="CDD" id="cd01949">
    <property type="entry name" value="GGDEF"/>
    <property type="match status" value="1"/>
</dbReference>
<evidence type="ECO:0000256" key="3">
    <source>
        <dbReference type="PROSITE-ProRule" id="PRU00169"/>
    </source>
</evidence>
<dbReference type="InterPro" id="IPR050469">
    <property type="entry name" value="Diguanylate_Cyclase"/>
</dbReference>
<evidence type="ECO:0000256" key="1">
    <source>
        <dbReference type="ARBA" id="ARBA00012528"/>
    </source>
</evidence>
<dbReference type="SUPFAM" id="SSF52172">
    <property type="entry name" value="CheY-like"/>
    <property type="match status" value="1"/>
</dbReference>
<dbReference type="InterPro" id="IPR000014">
    <property type="entry name" value="PAS"/>
</dbReference>
<accession>A0A2C8F944</accession>
<reference evidence="7" key="1">
    <citation type="submission" date="2017-09" db="EMBL/GenBank/DDBJ databases">
        <authorList>
            <person name="Regsiter A."/>
            <person name="William W."/>
        </authorList>
    </citation>
    <scope>NUCLEOTIDE SEQUENCE [LARGE SCALE GENOMIC DNA]</scope>
    <source>
        <strain evidence="7">500-1</strain>
    </source>
</reference>
<name>A0A2C8F944_9BACT</name>
<dbReference type="RefSeq" id="WP_162291160.1">
    <property type="nucleotide sequence ID" value="NZ_LT907975.1"/>
</dbReference>
<dbReference type="InterPro" id="IPR011006">
    <property type="entry name" value="CheY-like_superfamily"/>
</dbReference>
<dbReference type="Pfam" id="PF13188">
    <property type="entry name" value="PAS_8"/>
    <property type="match status" value="1"/>
</dbReference>
<dbReference type="EMBL" id="LT907975">
    <property type="protein sequence ID" value="SOB58563.1"/>
    <property type="molecule type" value="Genomic_DNA"/>
</dbReference>
<dbReference type="PROSITE" id="PS50110">
    <property type="entry name" value="RESPONSE_REGULATORY"/>
    <property type="match status" value="1"/>
</dbReference>
<dbReference type="PANTHER" id="PTHR45138:SF9">
    <property type="entry name" value="DIGUANYLATE CYCLASE DGCM-RELATED"/>
    <property type="match status" value="1"/>
</dbReference>
<dbReference type="NCBIfam" id="TIGR00254">
    <property type="entry name" value="GGDEF"/>
    <property type="match status" value="1"/>
</dbReference>
<dbReference type="Pfam" id="PF00990">
    <property type="entry name" value="GGDEF"/>
    <property type="match status" value="1"/>
</dbReference>
<keyword evidence="7" id="KW-1185">Reference proteome</keyword>
<dbReference type="InterPro" id="IPR001789">
    <property type="entry name" value="Sig_transdc_resp-reg_receiver"/>
</dbReference>
<dbReference type="SMART" id="SM00448">
    <property type="entry name" value="REC"/>
    <property type="match status" value="1"/>
</dbReference>
<protein>
    <recommendedName>
        <fullName evidence="1">diguanylate cyclase</fullName>
        <ecNumber evidence="1">2.7.7.65</ecNumber>
    </recommendedName>
</protein>
<evidence type="ECO:0000313" key="7">
    <source>
        <dbReference type="Proteomes" id="UP000219215"/>
    </source>
</evidence>
<dbReference type="Gene3D" id="3.30.70.270">
    <property type="match status" value="1"/>
</dbReference>
<dbReference type="InterPro" id="IPR043128">
    <property type="entry name" value="Rev_trsase/Diguanyl_cyclase"/>
</dbReference>
<feature type="modified residue" description="4-aspartylphosphate" evidence="3">
    <location>
        <position position="58"/>
    </location>
</feature>
<comment type="catalytic activity">
    <reaction evidence="2">
        <text>2 GTP = 3',3'-c-di-GMP + 2 diphosphate</text>
        <dbReference type="Rhea" id="RHEA:24898"/>
        <dbReference type="ChEBI" id="CHEBI:33019"/>
        <dbReference type="ChEBI" id="CHEBI:37565"/>
        <dbReference type="ChEBI" id="CHEBI:58805"/>
        <dbReference type="EC" id="2.7.7.65"/>
    </reaction>
</comment>
<dbReference type="GO" id="GO:0052621">
    <property type="term" value="F:diguanylate cyclase activity"/>
    <property type="evidence" value="ECO:0007669"/>
    <property type="project" value="UniProtKB-EC"/>
</dbReference>
<feature type="domain" description="GGDEF" evidence="5">
    <location>
        <begin position="293"/>
        <end position="421"/>
    </location>
</feature>
<dbReference type="SUPFAM" id="SSF55073">
    <property type="entry name" value="Nucleotide cyclase"/>
    <property type="match status" value="1"/>
</dbReference>
<feature type="domain" description="Response regulatory" evidence="4">
    <location>
        <begin position="9"/>
        <end position="123"/>
    </location>
</feature>
<dbReference type="EC" id="2.7.7.65" evidence="1"/>
<dbReference type="Pfam" id="PF00072">
    <property type="entry name" value="Response_reg"/>
    <property type="match status" value="1"/>
</dbReference>
<dbReference type="PROSITE" id="PS50887">
    <property type="entry name" value="GGDEF"/>
    <property type="match status" value="1"/>
</dbReference>
<evidence type="ECO:0000259" key="5">
    <source>
        <dbReference type="PROSITE" id="PS50887"/>
    </source>
</evidence>
<dbReference type="PANTHER" id="PTHR45138">
    <property type="entry name" value="REGULATORY COMPONENTS OF SENSORY TRANSDUCTION SYSTEM"/>
    <property type="match status" value="1"/>
</dbReference>
<evidence type="ECO:0000259" key="4">
    <source>
        <dbReference type="PROSITE" id="PS50110"/>
    </source>
</evidence>
<dbReference type="GO" id="GO:0000160">
    <property type="term" value="P:phosphorelay signal transduction system"/>
    <property type="evidence" value="ECO:0007669"/>
    <property type="project" value="InterPro"/>
</dbReference>
<organism evidence="6 7">
    <name type="scientific">Pseudodesulfovibrio profundus</name>
    <dbReference type="NCBI Taxonomy" id="57320"/>
    <lineage>
        <taxon>Bacteria</taxon>
        <taxon>Pseudomonadati</taxon>
        <taxon>Thermodesulfobacteriota</taxon>
        <taxon>Desulfovibrionia</taxon>
        <taxon>Desulfovibrionales</taxon>
        <taxon>Desulfovibrionaceae</taxon>
    </lineage>
</organism>
<gene>
    <name evidence="6" type="ORF">DPRO_1663</name>
</gene>